<dbReference type="InterPro" id="IPR052954">
    <property type="entry name" value="GPCR-Ligand_Int"/>
</dbReference>
<dbReference type="PANTHER" id="PTHR46641:SF16">
    <property type="entry name" value="G-PROTEIN COUPLED RECEPTORS FAMILY 1 PROFILE DOMAIN-CONTAINING PROTEIN"/>
    <property type="match status" value="1"/>
</dbReference>
<dbReference type="PROSITE" id="PS50262">
    <property type="entry name" value="G_PROTEIN_RECEP_F1_2"/>
    <property type="match status" value="1"/>
</dbReference>
<evidence type="ECO:0000256" key="6">
    <source>
        <dbReference type="SAM" id="Phobius"/>
    </source>
</evidence>
<dbReference type="EMBL" id="JBICBT010000917">
    <property type="protein sequence ID" value="KAL3093107.1"/>
    <property type="molecule type" value="Genomic_DNA"/>
</dbReference>
<keyword evidence="9" id="KW-1185">Reference proteome</keyword>
<dbReference type="SUPFAM" id="SSF81321">
    <property type="entry name" value="Family A G protein-coupled receptor-like"/>
    <property type="match status" value="1"/>
</dbReference>
<evidence type="ECO:0000256" key="3">
    <source>
        <dbReference type="ARBA" id="ARBA00022989"/>
    </source>
</evidence>
<feature type="transmembrane region" description="Helical" evidence="6">
    <location>
        <begin position="357"/>
        <end position="378"/>
    </location>
</feature>
<keyword evidence="3 6" id="KW-1133">Transmembrane helix</keyword>
<feature type="transmembrane region" description="Helical" evidence="6">
    <location>
        <begin position="311"/>
        <end position="336"/>
    </location>
</feature>
<protein>
    <recommendedName>
        <fullName evidence="7">G-protein coupled receptors family 1 profile domain-containing protein</fullName>
    </recommendedName>
</protein>
<evidence type="ECO:0000256" key="4">
    <source>
        <dbReference type="ARBA" id="ARBA00023136"/>
    </source>
</evidence>
<gene>
    <name evidence="8" type="ORF">niasHT_022557</name>
</gene>
<feature type="transmembrane region" description="Helical" evidence="6">
    <location>
        <begin position="252"/>
        <end position="271"/>
    </location>
</feature>
<dbReference type="PRINTS" id="PR00237">
    <property type="entry name" value="GPCRRHODOPSN"/>
</dbReference>
<feature type="transmembrane region" description="Helical" evidence="6">
    <location>
        <begin position="398"/>
        <end position="417"/>
    </location>
</feature>
<feature type="region of interest" description="Disordered" evidence="5">
    <location>
        <begin position="453"/>
        <end position="501"/>
    </location>
</feature>
<dbReference type="Pfam" id="PF00001">
    <property type="entry name" value="7tm_1"/>
    <property type="match status" value="1"/>
</dbReference>
<proteinExistence type="predicted"/>
<evidence type="ECO:0000259" key="7">
    <source>
        <dbReference type="PROSITE" id="PS50262"/>
    </source>
</evidence>
<dbReference type="InterPro" id="IPR017452">
    <property type="entry name" value="GPCR_Rhodpsn_7TM"/>
</dbReference>
<evidence type="ECO:0000256" key="2">
    <source>
        <dbReference type="ARBA" id="ARBA00022692"/>
    </source>
</evidence>
<dbReference type="Gene3D" id="1.20.1070.10">
    <property type="entry name" value="Rhodopsin 7-helix transmembrane proteins"/>
    <property type="match status" value="1"/>
</dbReference>
<dbReference type="Proteomes" id="UP001620626">
    <property type="component" value="Unassembled WGS sequence"/>
</dbReference>
<keyword evidence="2 6" id="KW-0812">Transmembrane</keyword>
<dbReference type="GO" id="GO:0016020">
    <property type="term" value="C:membrane"/>
    <property type="evidence" value="ECO:0007669"/>
    <property type="project" value="UniProtKB-SubCell"/>
</dbReference>
<feature type="domain" description="G-protein coupled receptors family 1 profile" evidence="7">
    <location>
        <begin position="142"/>
        <end position="414"/>
    </location>
</feature>
<evidence type="ECO:0000256" key="1">
    <source>
        <dbReference type="ARBA" id="ARBA00004370"/>
    </source>
</evidence>
<comment type="caution">
    <text evidence="8">The sequence shown here is derived from an EMBL/GenBank/DDBJ whole genome shotgun (WGS) entry which is preliminary data.</text>
</comment>
<feature type="transmembrane region" description="Helical" evidence="6">
    <location>
        <begin position="161"/>
        <end position="185"/>
    </location>
</feature>
<comment type="subcellular location">
    <subcellularLocation>
        <location evidence="1">Membrane</location>
    </subcellularLocation>
</comment>
<sequence>MASPSLPSSSAASLSFLPSCNASYPWRPLGKVLDLYVLPAVCLSGLFLNIACIVVFVRRKTIVLYYSTNTISTANANGFSYHQNGDDSSFSMSRKMSTTTVFGGQQLALPANRMRNSSAINGNSSFFATGGGSKLLKEELSMEEQIITVRARQPTRNSHPLIPVLIVLSVCDSLQLLFSLLVLYLPALHDHLEMDPLGCVAQLAYLATGCLAGGLLTANCASIWTMCYISIRRHRAIVRPLSTISSSKLTNKVSLFAIAFAALFFNLPVWFEFAWAIERVPMADGTVRRLIWHSRSSLAQNEAYRFLMHKVLYPFCVYLIPLVLISVLNIRILTFIRSSSRLQSVGHRRRMEKERRSVWLLISIVLLFFLCHTGGLIIRLVDLRQYGNEQCFVFAKDMVNFLFNINSFANPMLYFFFTKQFRDLRVTWASSYQCRHSTTAANASATQMLRREKTQQQQEKRATELGKTEGEERKERMRRTAEAAGKGRTVINGEESDQLEE</sequence>
<feature type="transmembrane region" description="Helical" evidence="6">
    <location>
        <begin position="38"/>
        <end position="57"/>
    </location>
</feature>
<dbReference type="CDD" id="cd00637">
    <property type="entry name" value="7tm_classA_rhodopsin-like"/>
    <property type="match status" value="1"/>
</dbReference>
<reference evidence="8 9" key="1">
    <citation type="submission" date="2024-10" db="EMBL/GenBank/DDBJ databases">
        <authorList>
            <person name="Kim D."/>
        </authorList>
    </citation>
    <scope>NUCLEOTIDE SEQUENCE [LARGE SCALE GENOMIC DNA]</scope>
    <source>
        <strain evidence="8">BH-2024</strain>
    </source>
</reference>
<evidence type="ECO:0000256" key="5">
    <source>
        <dbReference type="SAM" id="MobiDB-lite"/>
    </source>
</evidence>
<evidence type="ECO:0000313" key="9">
    <source>
        <dbReference type="Proteomes" id="UP001620626"/>
    </source>
</evidence>
<keyword evidence="4 6" id="KW-0472">Membrane</keyword>
<feature type="compositionally biased region" description="Basic and acidic residues" evidence="5">
    <location>
        <begin position="453"/>
        <end position="481"/>
    </location>
</feature>
<name>A0ABD2JR79_9BILA</name>
<feature type="transmembrane region" description="Helical" evidence="6">
    <location>
        <begin position="205"/>
        <end position="231"/>
    </location>
</feature>
<accession>A0ABD2JR79</accession>
<dbReference type="PANTHER" id="PTHR46641">
    <property type="entry name" value="FMRFAMIDE RECEPTOR-RELATED"/>
    <property type="match status" value="1"/>
</dbReference>
<dbReference type="AlphaFoldDB" id="A0ABD2JR79"/>
<evidence type="ECO:0000313" key="8">
    <source>
        <dbReference type="EMBL" id="KAL3093107.1"/>
    </source>
</evidence>
<dbReference type="InterPro" id="IPR000276">
    <property type="entry name" value="GPCR_Rhodpsn"/>
</dbReference>
<organism evidence="8 9">
    <name type="scientific">Heterodera trifolii</name>
    <dbReference type="NCBI Taxonomy" id="157864"/>
    <lineage>
        <taxon>Eukaryota</taxon>
        <taxon>Metazoa</taxon>
        <taxon>Ecdysozoa</taxon>
        <taxon>Nematoda</taxon>
        <taxon>Chromadorea</taxon>
        <taxon>Rhabditida</taxon>
        <taxon>Tylenchina</taxon>
        <taxon>Tylenchomorpha</taxon>
        <taxon>Tylenchoidea</taxon>
        <taxon>Heteroderidae</taxon>
        <taxon>Heteroderinae</taxon>
        <taxon>Heterodera</taxon>
    </lineage>
</organism>